<gene>
    <name evidence="12" type="ORF">KTT_03950</name>
</gene>
<dbReference type="PANTHER" id="PTHR22683">
    <property type="entry name" value="SPORULATION PROTEIN RELATED"/>
    <property type="match status" value="1"/>
</dbReference>
<feature type="domain" description="FtsK" evidence="11">
    <location>
        <begin position="837"/>
        <end position="1027"/>
    </location>
</feature>
<dbReference type="CDD" id="cd01127">
    <property type="entry name" value="TrwB_TraG_TraD_VirD4"/>
    <property type="match status" value="1"/>
</dbReference>
<feature type="transmembrane region" description="Helical" evidence="10">
    <location>
        <begin position="37"/>
        <end position="58"/>
    </location>
</feature>
<evidence type="ECO:0000256" key="3">
    <source>
        <dbReference type="ARBA" id="ARBA00022692"/>
    </source>
</evidence>
<dbReference type="InterPro" id="IPR050206">
    <property type="entry name" value="FtsK/SpoIIIE/SftA"/>
</dbReference>
<keyword evidence="8 10" id="KW-0472">Membrane</keyword>
<dbReference type="EMBL" id="BIFR01000001">
    <property type="protein sequence ID" value="GCE10536.1"/>
    <property type="molecule type" value="Genomic_DNA"/>
</dbReference>
<protein>
    <submittedName>
        <fullName evidence="12">Type VII secretion protein EccC</fullName>
    </submittedName>
</protein>
<evidence type="ECO:0000256" key="1">
    <source>
        <dbReference type="ARBA" id="ARBA00004651"/>
    </source>
</evidence>
<keyword evidence="2" id="KW-1003">Cell membrane</keyword>
<dbReference type="InterPro" id="IPR003593">
    <property type="entry name" value="AAA+_ATPase"/>
</dbReference>
<organism evidence="12 13">
    <name type="scientific">Tengunoibacter tsumagoiensis</name>
    <dbReference type="NCBI Taxonomy" id="2014871"/>
    <lineage>
        <taxon>Bacteria</taxon>
        <taxon>Bacillati</taxon>
        <taxon>Chloroflexota</taxon>
        <taxon>Ktedonobacteria</taxon>
        <taxon>Ktedonobacterales</taxon>
        <taxon>Dictyobacteraceae</taxon>
        <taxon>Tengunoibacter</taxon>
    </lineage>
</organism>
<dbReference type="GO" id="GO:0005524">
    <property type="term" value="F:ATP binding"/>
    <property type="evidence" value="ECO:0007669"/>
    <property type="project" value="UniProtKB-UniRule"/>
</dbReference>
<keyword evidence="3 10" id="KW-0812">Transmembrane</keyword>
<evidence type="ECO:0000256" key="5">
    <source>
        <dbReference type="ARBA" id="ARBA00022741"/>
    </source>
</evidence>
<dbReference type="InterPro" id="IPR027417">
    <property type="entry name" value="P-loop_NTPase"/>
</dbReference>
<comment type="subcellular location">
    <subcellularLocation>
        <location evidence="1">Cell membrane</location>
        <topology evidence="1">Multi-pass membrane protein</topology>
    </subcellularLocation>
</comment>
<dbReference type="Proteomes" id="UP000287352">
    <property type="component" value="Unassembled WGS sequence"/>
</dbReference>
<dbReference type="Pfam" id="PF01580">
    <property type="entry name" value="FtsK_SpoIIIE"/>
    <property type="match status" value="3"/>
</dbReference>
<proteinExistence type="predicted"/>
<evidence type="ECO:0000256" key="8">
    <source>
        <dbReference type="ARBA" id="ARBA00023136"/>
    </source>
</evidence>
<dbReference type="RefSeq" id="WP_126578131.1">
    <property type="nucleotide sequence ID" value="NZ_BIFR01000001.1"/>
</dbReference>
<dbReference type="InterPro" id="IPR002543">
    <property type="entry name" value="FtsK_dom"/>
</dbReference>
<feature type="binding site" evidence="9">
    <location>
        <begin position="1146"/>
        <end position="1153"/>
    </location>
    <ligand>
        <name>ATP</name>
        <dbReference type="ChEBI" id="CHEBI:30616"/>
    </ligand>
</feature>
<dbReference type="GO" id="GO:0005886">
    <property type="term" value="C:plasma membrane"/>
    <property type="evidence" value="ECO:0007669"/>
    <property type="project" value="UniProtKB-SubCell"/>
</dbReference>
<evidence type="ECO:0000256" key="6">
    <source>
        <dbReference type="ARBA" id="ARBA00022840"/>
    </source>
</evidence>
<sequence length="1356" mass="151623">MHGTKFYRPARAYTEVLPSEQIVILAPPMLVPAQSGFANWMQFLMPVVGSMGSMVFMFAYRSNPLMIVAGVTMMICSIGGGIGMGIVRRSTQKRQTKQNSELYCSYLAQSRTRLRTIETRQRQVSTRLYPPYPQLAQQVHERLYLWERRPEDADFLDVRIGLGPVPLVSRVMVGVDPNPMVQYMPELKALADSLVNEYLYLDDMPASIALRNVGVLTICGERARTRSLLHAIICQILAFQSPEDVRCLAYFPVLATRQWSWLKWAPHVRRLRQIKAEKKNAPDPLCLLANSTEELRDLLQQQIKPELDRRRRLLEDREKSQQLKLSDVTRPHIILAIDGFLPHGPLAQIVELDDILQDAARLGVTVICLVDEISHEPAQVHARLSISSVGRLNYEELHLGGRRLESLLPDTIERRICEQIARSLAPLSLGEANAQQDLARDVRLLDLLKFPSADTLHARDSWKPRERADLLRVPLGVRADGEPLILDLKEAADKGMGPHGLVVGATGSGKSELLRTMIISLAVTHDPQMVNFVLIDFKGGASFADFAALPHVAGIITNLQGDLTLVDRVYNSLLGEQQRRQRMLHEAGNLDNIKQYQAKWRLTPDMEPMPHLVIIADEFAELIANRPDFLDLFVTMGRVGRSLGIHLLFATQRIEEGRIRGLEGHLRYRICLRTFSASESSSVLGKPDAYYLPSAPGIGYFKVDTDTYHMFKTALISLPFVPVREQASPLTRIRDFTATGKLVKHQPQVAISSIATAIMAEEPSDLHTEMDVVIGRLAASQTLQQAQSVHQVWLPPLSKALPLYEVLDRLEGRGTNAPFGLLNVPLGLLDLPLLQAQEPLWLDFSGSGGHLALVGAPQTGKSTFLRTLVTSFMLTHTPRDVQLYCIDLGGGLLRVFEAAPHVGVVCGKSDRDKVRRVIRQMRKIIEDREFLFREHSIDSMNTFRTRRQAGELSEIPFGDVFLIIDNFALFVQEFDMETEIAELIANGLTYGVHIILATNRWAEIRTKLRDNIGTRLELRLNDPSDSEFGKATAQTIPVGVPGRGINKEKLQYQVALPLVESIATENLVQVGAAQQALEAFIERVRADWKGEVAPPIRLLPPLVKIQELPEPSAEQPAGIPLGLEEFRLDPISIDLIGGGPHFMILGDSESGKTTLLRTWMRGIEQRYTPDQVKFAIIDYRKMLVDFVDSKHLLTYVYNPQTLAECLGNFQVDLQKRMKTGADQPLNKLRTVQRWSGRHYFLFIDDYDSLSNSPSTSPIGPLVDFLLSGRDIGFHVIIARRVGGMSRAAFESAIQRLREMGTAALVMSGDPQEGRIMHGIGATQLPAGRGYLVQPKQPPTLVQIAYSEPAYTTEAEV</sequence>
<keyword evidence="5 9" id="KW-0547">Nucleotide-binding</keyword>
<name>A0A401ZUS0_9CHLR</name>
<dbReference type="InterPro" id="IPR023837">
    <property type="entry name" value="EccCb-like_Actinobacteria"/>
</dbReference>
<keyword evidence="6 9" id="KW-0067">ATP-binding</keyword>
<dbReference type="PANTHER" id="PTHR22683:SF1">
    <property type="entry name" value="TYPE VII SECRETION SYSTEM PROTEIN ESSC"/>
    <property type="match status" value="1"/>
</dbReference>
<feature type="binding site" evidence="9">
    <location>
        <begin position="504"/>
        <end position="511"/>
    </location>
    <ligand>
        <name>ATP</name>
        <dbReference type="ChEBI" id="CHEBI:30616"/>
    </ligand>
</feature>
<evidence type="ECO:0000313" key="13">
    <source>
        <dbReference type="Proteomes" id="UP000287352"/>
    </source>
</evidence>
<dbReference type="Gene3D" id="3.40.50.300">
    <property type="entry name" value="P-loop containing nucleotide triphosphate hydrolases"/>
    <property type="match status" value="4"/>
</dbReference>
<evidence type="ECO:0000256" key="10">
    <source>
        <dbReference type="SAM" id="Phobius"/>
    </source>
</evidence>
<comment type="caution">
    <text evidence="12">The sequence shown here is derived from an EMBL/GenBank/DDBJ whole genome shotgun (WGS) entry which is preliminary data.</text>
</comment>
<dbReference type="NCBIfam" id="TIGR03925">
    <property type="entry name" value="T7SS_EccC_b"/>
    <property type="match status" value="1"/>
</dbReference>
<dbReference type="GO" id="GO:0003677">
    <property type="term" value="F:DNA binding"/>
    <property type="evidence" value="ECO:0007669"/>
    <property type="project" value="InterPro"/>
</dbReference>
<keyword evidence="4" id="KW-0677">Repeat</keyword>
<evidence type="ECO:0000256" key="7">
    <source>
        <dbReference type="ARBA" id="ARBA00022989"/>
    </source>
</evidence>
<evidence type="ECO:0000259" key="11">
    <source>
        <dbReference type="PROSITE" id="PS50901"/>
    </source>
</evidence>
<dbReference type="InterPro" id="IPR023836">
    <property type="entry name" value="EccCa-like_Actinobacteria"/>
</dbReference>
<dbReference type="SMART" id="SM00382">
    <property type="entry name" value="AAA"/>
    <property type="match status" value="3"/>
</dbReference>
<dbReference type="OrthoDB" id="9807790at2"/>
<feature type="transmembrane region" description="Helical" evidence="10">
    <location>
        <begin position="65"/>
        <end position="87"/>
    </location>
</feature>
<accession>A0A401ZUS0</accession>
<dbReference type="NCBIfam" id="TIGR03924">
    <property type="entry name" value="T7SS_EccC_a"/>
    <property type="match status" value="1"/>
</dbReference>
<evidence type="ECO:0000256" key="2">
    <source>
        <dbReference type="ARBA" id="ARBA00022475"/>
    </source>
</evidence>
<evidence type="ECO:0000256" key="4">
    <source>
        <dbReference type="ARBA" id="ARBA00022737"/>
    </source>
</evidence>
<feature type="domain" description="FtsK" evidence="11">
    <location>
        <begin position="481"/>
        <end position="681"/>
    </location>
</feature>
<evidence type="ECO:0000313" key="12">
    <source>
        <dbReference type="EMBL" id="GCE10536.1"/>
    </source>
</evidence>
<dbReference type="PROSITE" id="PS50901">
    <property type="entry name" value="FTSK"/>
    <property type="match status" value="3"/>
</dbReference>
<keyword evidence="13" id="KW-1185">Reference proteome</keyword>
<evidence type="ECO:0000256" key="9">
    <source>
        <dbReference type="PROSITE-ProRule" id="PRU00289"/>
    </source>
</evidence>
<dbReference type="SUPFAM" id="SSF52540">
    <property type="entry name" value="P-loop containing nucleoside triphosphate hydrolases"/>
    <property type="match status" value="3"/>
</dbReference>
<reference evidence="13" key="1">
    <citation type="submission" date="2018-12" db="EMBL/GenBank/DDBJ databases">
        <title>Tengunoibacter tsumagoiensis gen. nov., sp. nov., Dictyobacter kobayashii sp. nov., D. alpinus sp. nov., and D. joshuensis sp. nov. and description of Dictyobacteraceae fam. nov. within the order Ktedonobacterales isolated from Tengu-no-mugimeshi.</title>
        <authorList>
            <person name="Wang C.M."/>
            <person name="Zheng Y."/>
            <person name="Sakai Y."/>
            <person name="Toyoda A."/>
            <person name="Minakuchi Y."/>
            <person name="Abe K."/>
            <person name="Yokota A."/>
            <person name="Yabe S."/>
        </authorList>
    </citation>
    <scope>NUCLEOTIDE SEQUENCE [LARGE SCALE GENOMIC DNA]</scope>
    <source>
        <strain evidence="13">Uno3</strain>
    </source>
</reference>
<keyword evidence="7 10" id="KW-1133">Transmembrane helix</keyword>
<feature type="domain" description="FtsK" evidence="11">
    <location>
        <begin position="1128"/>
        <end position="1314"/>
    </location>
</feature>
<feature type="binding site" evidence="9">
    <location>
        <begin position="855"/>
        <end position="862"/>
    </location>
    <ligand>
        <name>ATP</name>
        <dbReference type="ChEBI" id="CHEBI:30616"/>
    </ligand>
</feature>